<feature type="compositionally biased region" description="Basic and acidic residues" evidence="1">
    <location>
        <begin position="265"/>
        <end position="274"/>
    </location>
</feature>
<feature type="compositionally biased region" description="Polar residues" evidence="1">
    <location>
        <begin position="442"/>
        <end position="453"/>
    </location>
</feature>
<dbReference type="SUPFAM" id="SSF51045">
    <property type="entry name" value="WW domain"/>
    <property type="match status" value="1"/>
</dbReference>
<dbReference type="EMBL" id="JALLPJ020001346">
    <property type="protein sequence ID" value="KAL3768486.1"/>
    <property type="molecule type" value="Genomic_DNA"/>
</dbReference>
<proteinExistence type="predicted"/>
<evidence type="ECO:0000313" key="4">
    <source>
        <dbReference type="Proteomes" id="UP001530400"/>
    </source>
</evidence>
<reference evidence="3 4" key="1">
    <citation type="submission" date="2024-10" db="EMBL/GenBank/DDBJ databases">
        <title>Updated reference genomes for cyclostephanoid diatoms.</title>
        <authorList>
            <person name="Roberts W.R."/>
            <person name="Alverson A.J."/>
        </authorList>
    </citation>
    <scope>NUCLEOTIDE SEQUENCE [LARGE SCALE GENOMIC DNA]</scope>
    <source>
        <strain evidence="3 4">AJA010-31</strain>
    </source>
</reference>
<dbReference type="Pfam" id="PF00397">
    <property type="entry name" value="WW"/>
    <property type="match status" value="1"/>
</dbReference>
<feature type="region of interest" description="Disordered" evidence="1">
    <location>
        <begin position="176"/>
        <end position="205"/>
    </location>
</feature>
<dbReference type="Proteomes" id="UP001530400">
    <property type="component" value="Unassembled WGS sequence"/>
</dbReference>
<feature type="compositionally biased region" description="Polar residues" evidence="1">
    <location>
        <begin position="287"/>
        <end position="304"/>
    </location>
</feature>
<dbReference type="PROSITE" id="PS50020">
    <property type="entry name" value="WW_DOMAIN_2"/>
    <property type="match status" value="1"/>
</dbReference>
<evidence type="ECO:0000313" key="3">
    <source>
        <dbReference type="EMBL" id="KAL3768486.1"/>
    </source>
</evidence>
<feature type="region of interest" description="Disordered" evidence="1">
    <location>
        <begin position="442"/>
        <end position="470"/>
    </location>
</feature>
<feature type="compositionally biased region" description="Polar residues" evidence="1">
    <location>
        <begin position="176"/>
        <end position="196"/>
    </location>
</feature>
<gene>
    <name evidence="3" type="ORF">ACHAWO_008615</name>
</gene>
<dbReference type="InterPro" id="IPR036020">
    <property type="entry name" value="WW_dom_sf"/>
</dbReference>
<accession>A0ABD3N2P4</accession>
<keyword evidence="4" id="KW-1185">Reference proteome</keyword>
<sequence>MKNSFIDKDISVKWQEDISAITSLPCFEKERSPSYGGSLFSRLATAQMTARQEVLDIEFQAGSVRIGSPIDSSYTEPSPIKASDSLIEYEPELSCDNHSFVEKSINHSAKFKANGHVPLSSQSITSNKSNRRERILSLLDAIDSIDVDGYERKLNFSLDNKHRHSIDHIHKRSISMSLDTSRNSRSEQTSAVLNDSKSSHQTDGTFKKDEWKEVIDPESGRTYYYNRKSRVSKWKLPKGAVLVKPKASSRSVSFQNSDISLQHTKKLESKKTDDPSSTSASRSSESNDMLYTKSSPRANRTGTQVSFADSHGELSYDTRQLRSNPTLQANLMHNDRWFTRGDASFQSPTCQSSYQERAAIHFKSPQDCTPKEGSANFFCMFCGVSCSLESFGLHLTGCQSKQLDSSTKKTLANVIFNALAVSNGTTRGYQTPHPQKHIAMNESASVHSASSNDHALDSYEQDVPTPSKQYQRKELEDYCTEVEAKTCPFCKDSFSKGNQFSGHLLKCPERRRGRNRRIARKAESEVTSCPRARAEQKRSTPGRKLPWG</sequence>
<evidence type="ECO:0000256" key="1">
    <source>
        <dbReference type="SAM" id="MobiDB-lite"/>
    </source>
</evidence>
<feature type="domain" description="WW" evidence="2">
    <location>
        <begin position="211"/>
        <end position="239"/>
    </location>
</feature>
<organism evidence="3 4">
    <name type="scientific">Cyclotella atomus</name>
    <dbReference type="NCBI Taxonomy" id="382360"/>
    <lineage>
        <taxon>Eukaryota</taxon>
        <taxon>Sar</taxon>
        <taxon>Stramenopiles</taxon>
        <taxon>Ochrophyta</taxon>
        <taxon>Bacillariophyta</taxon>
        <taxon>Coscinodiscophyceae</taxon>
        <taxon>Thalassiosirophycidae</taxon>
        <taxon>Stephanodiscales</taxon>
        <taxon>Stephanodiscaceae</taxon>
        <taxon>Cyclotella</taxon>
    </lineage>
</organism>
<feature type="compositionally biased region" description="Low complexity" evidence="1">
    <location>
        <begin position="276"/>
        <end position="286"/>
    </location>
</feature>
<evidence type="ECO:0000259" key="2">
    <source>
        <dbReference type="PROSITE" id="PS50020"/>
    </source>
</evidence>
<comment type="caution">
    <text evidence="3">The sequence shown here is derived from an EMBL/GenBank/DDBJ whole genome shotgun (WGS) entry which is preliminary data.</text>
</comment>
<feature type="region of interest" description="Disordered" evidence="1">
    <location>
        <begin position="263"/>
        <end position="304"/>
    </location>
</feature>
<dbReference type="InterPro" id="IPR001202">
    <property type="entry name" value="WW_dom"/>
</dbReference>
<dbReference type="Gene3D" id="2.20.70.10">
    <property type="match status" value="1"/>
</dbReference>
<dbReference type="CDD" id="cd00201">
    <property type="entry name" value="WW"/>
    <property type="match status" value="1"/>
</dbReference>
<name>A0ABD3N2P4_9STRA</name>
<feature type="region of interest" description="Disordered" evidence="1">
    <location>
        <begin position="512"/>
        <end position="548"/>
    </location>
</feature>
<dbReference type="SMART" id="SM00456">
    <property type="entry name" value="WW"/>
    <property type="match status" value="1"/>
</dbReference>
<protein>
    <recommendedName>
        <fullName evidence="2">WW domain-containing protein</fullName>
    </recommendedName>
</protein>
<dbReference type="AlphaFoldDB" id="A0ABD3N2P4"/>